<keyword evidence="1" id="KW-0413">Isomerase</keyword>
<evidence type="ECO:0000256" key="1">
    <source>
        <dbReference type="ARBA" id="ARBA00023235"/>
    </source>
</evidence>
<accession>K1RSR5</accession>
<evidence type="ECO:0000259" key="2">
    <source>
        <dbReference type="PROSITE" id="PS52039"/>
    </source>
</evidence>
<dbReference type="GO" id="GO:0006265">
    <property type="term" value="P:DNA topological change"/>
    <property type="evidence" value="ECO:0007669"/>
    <property type="project" value="InterPro"/>
</dbReference>
<dbReference type="InterPro" id="IPR013497">
    <property type="entry name" value="Topo_IA_cen"/>
</dbReference>
<dbReference type="AlphaFoldDB" id="K1RSR5"/>
<organism evidence="3">
    <name type="scientific">human gut metagenome</name>
    <dbReference type="NCBI Taxonomy" id="408170"/>
    <lineage>
        <taxon>unclassified sequences</taxon>
        <taxon>metagenomes</taxon>
        <taxon>organismal metagenomes</taxon>
    </lineage>
</organism>
<sequence length="39" mass="4747">DIVNVEFTAQIENDFDKVAEGKEEWKQVLRQFYHHLKKN</sequence>
<dbReference type="InterPro" id="IPR023405">
    <property type="entry name" value="Topo_IA_core_domain"/>
</dbReference>
<dbReference type="GO" id="GO:0003677">
    <property type="term" value="F:DNA binding"/>
    <property type="evidence" value="ECO:0007669"/>
    <property type="project" value="InterPro"/>
</dbReference>
<dbReference type="SUPFAM" id="SSF56712">
    <property type="entry name" value="Prokaryotic type I DNA topoisomerase"/>
    <property type="match status" value="1"/>
</dbReference>
<dbReference type="Gene3D" id="1.10.460.10">
    <property type="entry name" value="Topoisomerase I, domain 2"/>
    <property type="match status" value="1"/>
</dbReference>
<dbReference type="PROSITE" id="PS52039">
    <property type="entry name" value="TOPO_IA_2"/>
    <property type="match status" value="1"/>
</dbReference>
<dbReference type="EMBL" id="AJWZ01009338">
    <property type="protein sequence ID" value="EKC51592.1"/>
    <property type="molecule type" value="Genomic_DNA"/>
</dbReference>
<comment type="caution">
    <text evidence="3">The sequence shown here is derived from an EMBL/GenBank/DDBJ whole genome shotgun (WGS) entry which is preliminary data.</text>
</comment>
<gene>
    <name evidence="3" type="ORF">OBE_13528</name>
</gene>
<protein>
    <recommendedName>
        <fullName evidence="2">Topo IA-type catalytic domain-containing protein</fullName>
    </recommendedName>
</protein>
<feature type="non-terminal residue" evidence="3">
    <location>
        <position position="1"/>
    </location>
</feature>
<feature type="domain" description="Topo IA-type catalytic" evidence="2">
    <location>
        <begin position="1"/>
        <end position="39"/>
    </location>
</feature>
<evidence type="ECO:0000313" key="3">
    <source>
        <dbReference type="EMBL" id="EKC51592.1"/>
    </source>
</evidence>
<dbReference type="GO" id="GO:0003916">
    <property type="term" value="F:DNA topoisomerase activity"/>
    <property type="evidence" value="ECO:0007669"/>
    <property type="project" value="InterPro"/>
</dbReference>
<name>K1RSR5_9ZZZZ</name>
<reference evidence="3" key="1">
    <citation type="journal article" date="2013" name="Environ. Microbiol.">
        <title>Microbiota from the distal guts of lean and obese adolescents exhibit partial functional redundancy besides clear differences in community structure.</title>
        <authorList>
            <person name="Ferrer M."/>
            <person name="Ruiz A."/>
            <person name="Lanza F."/>
            <person name="Haange S.B."/>
            <person name="Oberbach A."/>
            <person name="Till H."/>
            <person name="Bargiela R."/>
            <person name="Campoy C."/>
            <person name="Segura M.T."/>
            <person name="Richter M."/>
            <person name="von Bergen M."/>
            <person name="Seifert J."/>
            <person name="Suarez A."/>
        </authorList>
    </citation>
    <scope>NUCLEOTIDE SEQUENCE</scope>
</reference>
<dbReference type="InterPro" id="IPR013824">
    <property type="entry name" value="Topo_IA_cen_sub1"/>
</dbReference>
<proteinExistence type="predicted"/>